<dbReference type="OrthoDB" id="20282at2759"/>
<protein>
    <recommendedName>
        <fullName evidence="2">G-patch domain-containing protein</fullName>
    </recommendedName>
</protein>
<feature type="compositionally biased region" description="Low complexity" evidence="1">
    <location>
        <begin position="117"/>
        <end position="138"/>
    </location>
</feature>
<name>J3P4G2_GAET3</name>
<reference evidence="3" key="3">
    <citation type="submission" date="2010-09" db="EMBL/GenBank/DDBJ databases">
        <title>Annotation of Gaeumannomyces graminis var. tritici R3-111a-1.</title>
        <authorList>
            <consortium name="The Broad Institute Genome Sequencing Platform"/>
            <person name="Ma L.-J."/>
            <person name="Dead R."/>
            <person name="Young S.K."/>
            <person name="Zeng Q."/>
            <person name="Gargeya S."/>
            <person name="Fitzgerald M."/>
            <person name="Haas B."/>
            <person name="Abouelleil A."/>
            <person name="Alvarado L."/>
            <person name="Arachchi H.M."/>
            <person name="Berlin A."/>
            <person name="Brown A."/>
            <person name="Chapman S.B."/>
            <person name="Chen Z."/>
            <person name="Dunbar C."/>
            <person name="Freedman E."/>
            <person name="Gearin G."/>
            <person name="Gellesch M."/>
            <person name="Goldberg J."/>
            <person name="Griggs A."/>
            <person name="Gujja S."/>
            <person name="Heiman D."/>
            <person name="Howarth C."/>
            <person name="Larson L."/>
            <person name="Lui A."/>
            <person name="MacDonald P.J.P."/>
            <person name="Mehta T."/>
            <person name="Montmayeur A."/>
            <person name="Murphy C."/>
            <person name="Neiman D."/>
            <person name="Pearson M."/>
            <person name="Priest M."/>
            <person name="Roberts A."/>
            <person name="Saif S."/>
            <person name="Shea T."/>
            <person name="Shenoy N."/>
            <person name="Sisk P."/>
            <person name="Stolte C."/>
            <person name="Sykes S."/>
            <person name="Yandava C."/>
            <person name="Wortman J."/>
            <person name="Nusbaum C."/>
            <person name="Birren B."/>
        </authorList>
    </citation>
    <scope>NUCLEOTIDE SEQUENCE</scope>
    <source>
        <strain evidence="3">R3-111a-1</strain>
    </source>
</reference>
<feature type="region of interest" description="Disordered" evidence="1">
    <location>
        <begin position="1"/>
        <end position="93"/>
    </location>
</feature>
<reference evidence="5" key="1">
    <citation type="submission" date="2010-07" db="EMBL/GenBank/DDBJ databases">
        <title>The genome sequence of Gaeumannomyces graminis var. tritici strain R3-111a-1.</title>
        <authorList>
            <consortium name="The Broad Institute Genome Sequencing Platform"/>
            <person name="Ma L.-J."/>
            <person name="Dead R."/>
            <person name="Young S."/>
            <person name="Zeng Q."/>
            <person name="Koehrsen M."/>
            <person name="Alvarado L."/>
            <person name="Berlin A."/>
            <person name="Chapman S.B."/>
            <person name="Chen Z."/>
            <person name="Freedman E."/>
            <person name="Gellesch M."/>
            <person name="Goldberg J."/>
            <person name="Griggs A."/>
            <person name="Gujja S."/>
            <person name="Heilman E.R."/>
            <person name="Heiman D."/>
            <person name="Hepburn T."/>
            <person name="Howarth C."/>
            <person name="Jen D."/>
            <person name="Larson L."/>
            <person name="Mehta T."/>
            <person name="Neiman D."/>
            <person name="Pearson M."/>
            <person name="Roberts A."/>
            <person name="Saif S."/>
            <person name="Shea T."/>
            <person name="Shenoy N."/>
            <person name="Sisk P."/>
            <person name="Stolte C."/>
            <person name="Sykes S."/>
            <person name="Walk T."/>
            <person name="White J."/>
            <person name="Yandava C."/>
            <person name="Haas B."/>
            <person name="Nusbaum C."/>
            <person name="Birren B."/>
        </authorList>
    </citation>
    <scope>NUCLEOTIDE SEQUENCE [LARGE SCALE GENOMIC DNA]</scope>
    <source>
        <strain evidence="5">R3-111a-1</strain>
    </source>
</reference>
<feature type="compositionally biased region" description="Low complexity" evidence="1">
    <location>
        <begin position="241"/>
        <end position="258"/>
    </location>
</feature>
<dbReference type="Proteomes" id="UP000006039">
    <property type="component" value="Unassembled WGS sequence"/>
</dbReference>
<dbReference type="AlphaFoldDB" id="J3P4G2"/>
<evidence type="ECO:0000313" key="5">
    <source>
        <dbReference type="Proteomes" id="UP000006039"/>
    </source>
</evidence>
<evidence type="ECO:0000313" key="3">
    <source>
        <dbReference type="EMBL" id="EJT74559.1"/>
    </source>
</evidence>
<dbReference type="PANTHER" id="PTHR20923:SF1">
    <property type="entry name" value="G PATCH DOMAIN AND ANKYRIN REPEAT-CONTAINING PROTEIN 1"/>
    <property type="match status" value="1"/>
</dbReference>
<dbReference type="eggNOG" id="ENOG502SNBH">
    <property type="taxonomic scope" value="Eukaryota"/>
</dbReference>
<evidence type="ECO:0000256" key="1">
    <source>
        <dbReference type="SAM" id="MobiDB-lite"/>
    </source>
</evidence>
<dbReference type="PROSITE" id="PS50174">
    <property type="entry name" value="G_PATCH"/>
    <property type="match status" value="1"/>
</dbReference>
<feature type="domain" description="G-patch" evidence="2">
    <location>
        <begin position="199"/>
        <end position="247"/>
    </location>
</feature>
<dbReference type="InterPro" id="IPR039146">
    <property type="entry name" value="GPANK1"/>
</dbReference>
<dbReference type="PANTHER" id="PTHR20923">
    <property type="entry name" value="BAT4 PROTEIN-RELATED"/>
    <property type="match status" value="1"/>
</dbReference>
<dbReference type="STRING" id="644352.J3P4G2"/>
<organism evidence="3">
    <name type="scientific">Gaeumannomyces tritici (strain R3-111a-1)</name>
    <name type="common">Wheat and barley take-all root rot fungus</name>
    <name type="synonym">Gaeumannomyces graminis var. tritici</name>
    <dbReference type="NCBI Taxonomy" id="644352"/>
    <lineage>
        <taxon>Eukaryota</taxon>
        <taxon>Fungi</taxon>
        <taxon>Dikarya</taxon>
        <taxon>Ascomycota</taxon>
        <taxon>Pezizomycotina</taxon>
        <taxon>Sordariomycetes</taxon>
        <taxon>Sordariomycetidae</taxon>
        <taxon>Magnaporthales</taxon>
        <taxon>Magnaporthaceae</taxon>
        <taxon>Gaeumannomyces</taxon>
    </lineage>
</organism>
<reference evidence="4" key="4">
    <citation type="journal article" date="2015" name="G3 (Bethesda)">
        <title>Genome sequences of three phytopathogenic species of the Magnaporthaceae family of fungi.</title>
        <authorList>
            <person name="Okagaki L.H."/>
            <person name="Nunes C.C."/>
            <person name="Sailsbery J."/>
            <person name="Clay B."/>
            <person name="Brown D."/>
            <person name="John T."/>
            <person name="Oh Y."/>
            <person name="Young N."/>
            <person name="Fitzgerald M."/>
            <person name="Haas B.J."/>
            <person name="Zeng Q."/>
            <person name="Young S."/>
            <person name="Adiconis X."/>
            <person name="Fan L."/>
            <person name="Levin J.Z."/>
            <person name="Mitchell T.K."/>
            <person name="Okubara P.A."/>
            <person name="Farman M.L."/>
            <person name="Kohn L.M."/>
            <person name="Birren B."/>
            <person name="Ma L.-J."/>
            <person name="Dean R.A."/>
        </authorList>
    </citation>
    <scope>NUCLEOTIDE SEQUENCE</scope>
    <source>
        <strain evidence="4">R3-111a-1</strain>
    </source>
</reference>
<feature type="compositionally biased region" description="Basic and acidic residues" evidence="1">
    <location>
        <begin position="261"/>
        <end position="283"/>
    </location>
</feature>
<dbReference type="GO" id="GO:0003676">
    <property type="term" value="F:nucleic acid binding"/>
    <property type="evidence" value="ECO:0007669"/>
    <property type="project" value="InterPro"/>
</dbReference>
<reference evidence="4" key="5">
    <citation type="submission" date="2018-04" db="UniProtKB">
        <authorList>
            <consortium name="EnsemblFungi"/>
        </authorList>
    </citation>
    <scope>IDENTIFICATION</scope>
    <source>
        <strain evidence="4">R3-111a-1</strain>
    </source>
</reference>
<keyword evidence="5" id="KW-1185">Reference proteome</keyword>
<dbReference type="GeneID" id="20348857"/>
<dbReference type="RefSeq" id="XP_009224503.1">
    <property type="nucleotide sequence ID" value="XM_009226239.1"/>
</dbReference>
<evidence type="ECO:0000259" key="2">
    <source>
        <dbReference type="PROSITE" id="PS50174"/>
    </source>
</evidence>
<gene>
    <name evidence="4" type="primary">20348857</name>
    <name evidence="3" type="ORF">GGTG_08399</name>
</gene>
<sequence length="303" mass="31457">MLAPSLPLSPLTKRSRRNTVSPSLGGRIVNMDRRHDDADDASAVDDDGLDDGVPLHRKKPFGSGISMRPIKFVPASTPTSSADGAAAASQEVGSGQSAAELYLSIVMKSSKPGVAAGGRPPTTGAGAAAAREGAAAAGDNPPSSVAVEMCDVCKLPIASTDDDDDEEAAPATTLRQRHEASLAHQVSLAHSHPPSALDRSRMGLAVLQSYGWDPDSRKGLGAESQGIAVPLKPRPREDRLGIGADGAAAVKKAGGSAAPKRKPDLLDAGKVRKKAEEDRKKAERLRQQMFGNVDLEKYLGPAV</sequence>
<feature type="region of interest" description="Disordered" evidence="1">
    <location>
        <begin position="157"/>
        <end position="197"/>
    </location>
</feature>
<dbReference type="EnsemblFungi" id="EJT74559">
    <property type="protein sequence ID" value="EJT74559"/>
    <property type="gene ID" value="GGTG_08399"/>
</dbReference>
<reference evidence="3" key="2">
    <citation type="submission" date="2010-07" db="EMBL/GenBank/DDBJ databases">
        <authorList>
            <consortium name="The Broad Institute Genome Sequencing Platform"/>
            <consortium name="Broad Institute Genome Sequencing Center for Infectious Disease"/>
            <person name="Ma L.-J."/>
            <person name="Dead R."/>
            <person name="Young S."/>
            <person name="Zeng Q."/>
            <person name="Koehrsen M."/>
            <person name="Alvarado L."/>
            <person name="Berlin A."/>
            <person name="Chapman S.B."/>
            <person name="Chen Z."/>
            <person name="Freedman E."/>
            <person name="Gellesch M."/>
            <person name="Goldberg J."/>
            <person name="Griggs A."/>
            <person name="Gujja S."/>
            <person name="Heilman E.R."/>
            <person name="Heiman D."/>
            <person name="Hepburn T."/>
            <person name="Howarth C."/>
            <person name="Jen D."/>
            <person name="Larson L."/>
            <person name="Mehta T."/>
            <person name="Neiman D."/>
            <person name="Pearson M."/>
            <person name="Roberts A."/>
            <person name="Saif S."/>
            <person name="Shea T."/>
            <person name="Shenoy N."/>
            <person name="Sisk P."/>
            <person name="Stolte C."/>
            <person name="Sykes S."/>
            <person name="Walk T."/>
            <person name="White J."/>
            <person name="Yandava C."/>
            <person name="Haas B."/>
            <person name="Nusbaum C."/>
            <person name="Birren B."/>
        </authorList>
    </citation>
    <scope>NUCLEOTIDE SEQUENCE</scope>
    <source>
        <strain evidence="3">R3-111a-1</strain>
    </source>
</reference>
<dbReference type="EMBL" id="GL385398">
    <property type="protein sequence ID" value="EJT74559.1"/>
    <property type="molecule type" value="Genomic_DNA"/>
</dbReference>
<accession>J3P4G2</accession>
<dbReference type="InterPro" id="IPR000467">
    <property type="entry name" value="G_patch_dom"/>
</dbReference>
<dbReference type="Pfam" id="PF01585">
    <property type="entry name" value="G-patch"/>
    <property type="match status" value="1"/>
</dbReference>
<feature type="region of interest" description="Disordered" evidence="1">
    <location>
        <begin position="111"/>
        <end position="143"/>
    </location>
</feature>
<proteinExistence type="predicted"/>
<dbReference type="VEuPathDB" id="FungiDB:GGTG_08399"/>
<evidence type="ECO:0000313" key="4">
    <source>
        <dbReference type="EnsemblFungi" id="EJT74559"/>
    </source>
</evidence>
<feature type="compositionally biased region" description="Acidic residues" evidence="1">
    <location>
        <begin position="38"/>
        <end position="50"/>
    </location>
</feature>
<dbReference type="SMART" id="SM00443">
    <property type="entry name" value="G_patch"/>
    <property type="match status" value="1"/>
</dbReference>
<feature type="region of interest" description="Disordered" evidence="1">
    <location>
        <begin position="213"/>
        <end position="283"/>
    </location>
</feature>
<dbReference type="HOGENOM" id="CLU_079943_0_0_1"/>